<accession>A0A1M6J572</accession>
<organism evidence="1 2">
    <name type="scientific">Tessaracoccus bendigoensis DSM 12906</name>
    <dbReference type="NCBI Taxonomy" id="1123357"/>
    <lineage>
        <taxon>Bacteria</taxon>
        <taxon>Bacillati</taxon>
        <taxon>Actinomycetota</taxon>
        <taxon>Actinomycetes</taxon>
        <taxon>Propionibacteriales</taxon>
        <taxon>Propionibacteriaceae</taxon>
        <taxon>Tessaracoccus</taxon>
    </lineage>
</organism>
<dbReference type="EMBL" id="FQZG01000047">
    <property type="protein sequence ID" value="SHJ41833.1"/>
    <property type="molecule type" value="Genomic_DNA"/>
</dbReference>
<gene>
    <name evidence="1" type="ORF">SAMN02745244_02461</name>
</gene>
<reference evidence="2" key="1">
    <citation type="submission" date="2016-11" db="EMBL/GenBank/DDBJ databases">
        <authorList>
            <person name="Varghese N."/>
            <person name="Submissions S."/>
        </authorList>
    </citation>
    <scope>NUCLEOTIDE SEQUENCE [LARGE SCALE GENOMIC DNA]</scope>
    <source>
        <strain evidence="2">DSM 12906</strain>
    </source>
</reference>
<dbReference type="AlphaFoldDB" id="A0A1M6J572"/>
<evidence type="ECO:0000313" key="2">
    <source>
        <dbReference type="Proteomes" id="UP000184512"/>
    </source>
</evidence>
<protein>
    <submittedName>
        <fullName evidence="1">Uncharacterized protein family (UPF0158)</fullName>
    </submittedName>
</protein>
<dbReference type="RefSeq" id="WP_073188711.1">
    <property type="nucleotide sequence ID" value="NZ_FQZG01000047.1"/>
</dbReference>
<dbReference type="InterPro" id="IPR005361">
    <property type="entry name" value="UPF0158"/>
</dbReference>
<dbReference type="Proteomes" id="UP000184512">
    <property type="component" value="Unassembled WGS sequence"/>
</dbReference>
<name>A0A1M6J572_9ACTN</name>
<sequence>MDQSEARNELRSAIYGGDIDFLKDVLSGPAWPDDSLQLLGDAVLMITRERADDIESAARRCVKELRYRDWEGDVQLAVQIEAALGWGPSPLLRPLPVDLEELAGSLEGDPMDGGGAIDLRDGQVWPKSVWDNDSEDWDLGDPDDDERWLWFGSEGSRSGYQDMESFIDMVEDEQVAERLAWAIQGRGAFRRFKDALDWYPELQTRWYGFSEDRHLGRARAWLAAEGYHPVPRVE</sequence>
<keyword evidence="2" id="KW-1185">Reference proteome</keyword>
<proteinExistence type="predicted"/>
<dbReference type="STRING" id="1123357.SAMN02745244_02461"/>
<dbReference type="Pfam" id="PF03682">
    <property type="entry name" value="UPF0158"/>
    <property type="match status" value="1"/>
</dbReference>
<evidence type="ECO:0000313" key="1">
    <source>
        <dbReference type="EMBL" id="SHJ41833.1"/>
    </source>
</evidence>